<dbReference type="Proteomes" id="UP000007174">
    <property type="component" value="Unassembled WGS sequence"/>
</dbReference>
<dbReference type="HOGENOM" id="CLU_2440716_0_0_1"/>
<protein>
    <submittedName>
        <fullName evidence="1">Uncharacterized protein</fullName>
    </submittedName>
</protein>
<dbReference type="VEuPathDB" id="FungiDB:CH63R_05953"/>
<proteinExistence type="predicted"/>
<evidence type="ECO:0000313" key="1">
    <source>
        <dbReference type="EMBL" id="CCF32762.1"/>
    </source>
</evidence>
<dbReference type="AlphaFoldDB" id="H1UXR1"/>
<sequence>MCTKPFKLANTYAVRAQGTDSKDTVLTYPAKSLPPSPSGSNQLEVCLSNPHILLFFEFPDTWPVINIFPSPTRCNKAVQEVVESNSQTGT</sequence>
<accession>H1UXR1</accession>
<reference evidence="2" key="1">
    <citation type="journal article" date="2012" name="Nat. Genet.">
        <title>Lifestyle transitions in plant pathogenic Colletotrichum fungi deciphered by genome and transcriptome analyses.</title>
        <authorList>
            <person name="O'Connell R.J."/>
            <person name="Thon M.R."/>
            <person name="Hacquard S."/>
            <person name="Amyotte S.G."/>
            <person name="Kleemann J."/>
            <person name="Torres M.F."/>
            <person name="Damm U."/>
            <person name="Buiate E.A."/>
            <person name="Epstein L."/>
            <person name="Alkan N."/>
            <person name="Altmueller J."/>
            <person name="Alvarado-Balderrama L."/>
            <person name="Bauser C.A."/>
            <person name="Becker C."/>
            <person name="Birren B.W."/>
            <person name="Chen Z."/>
            <person name="Choi J."/>
            <person name="Crouch J.A."/>
            <person name="Duvick J.P."/>
            <person name="Farman M.A."/>
            <person name="Gan P."/>
            <person name="Heiman D."/>
            <person name="Henrissat B."/>
            <person name="Howard R.J."/>
            <person name="Kabbage M."/>
            <person name="Koch C."/>
            <person name="Kracher B."/>
            <person name="Kubo Y."/>
            <person name="Law A.D."/>
            <person name="Lebrun M.-H."/>
            <person name="Lee Y.-H."/>
            <person name="Miyara I."/>
            <person name="Moore N."/>
            <person name="Neumann U."/>
            <person name="Nordstroem K."/>
            <person name="Panaccione D.G."/>
            <person name="Panstruga R."/>
            <person name="Place M."/>
            <person name="Proctor R.H."/>
            <person name="Prusky D."/>
            <person name="Rech G."/>
            <person name="Reinhardt R."/>
            <person name="Rollins J.A."/>
            <person name="Rounsley S."/>
            <person name="Schardl C.L."/>
            <person name="Schwartz D.C."/>
            <person name="Shenoy N."/>
            <person name="Shirasu K."/>
            <person name="Sikhakolli U.R."/>
            <person name="Stueber K."/>
            <person name="Sukno S.A."/>
            <person name="Sweigard J.A."/>
            <person name="Takano Y."/>
            <person name="Takahara H."/>
            <person name="Trail F."/>
            <person name="van der Does H.C."/>
            <person name="Voll L.M."/>
            <person name="Will I."/>
            <person name="Young S."/>
            <person name="Zeng Q."/>
            <person name="Zhang J."/>
            <person name="Zhou S."/>
            <person name="Dickman M.B."/>
            <person name="Schulze-Lefert P."/>
            <person name="Ver Loren van Themaat E."/>
            <person name="Ma L.-J."/>
            <person name="Vaillancourt L.J."/>
        </authorList>
    </citation>
    <scope>NUCLEOTIDE SEQUENCE [LARGE SCALE GENOMIC DNA]</scope>
    <source>
        <strain evidence="2">IMI 349063</strain>
    </source>
</reference>
<dbReference type="EMBL" id="CACQ02000528">
    <property type="protein sequence ID" value="CCF32762.1"/>
    <property type="molecule type" value="Genomic_DNA"/>
</dbReference>
<name>H1UXR1_COLHI</name>
<gene>
    <name evidence="1" type="ORF">CH063_05084</name>
</gene>
<evidence type="ECO:0000313" key="2">
    <source>
        <dbReference type="Proteomes" id="UP000007174"/>
    </source>
</evidence>
<organism evidence="1 2">
    <name type="scientific">Colletotrichum higginsianum (strain IMI 349063)</name>
    <name type="common">Crucifer anthracnose fungus</name>
    <dbReference type="NCBI Taxonomy" id="759273"/>
    <lineage>
        <taxon>Eukaryota</taxon>
        <taxon>Fungi</taxon>
        <taxon>Dikarya</taxon>
        <taxon>Ascomycota</taxon>
        <taxon>Pezizomycotina</taxon>
        <taxon>Sordariomycetes</taxon>
        <taxon>Hypocreomycetidae</taxon>
        <taxon>Glomerellales</taxon>
        <taxon>Glomerellaceae</taxon>
        <taxon>Colletotrichum</taxon>
        <taxon>Colletotrichum destructivum species complex</taxon>
    </lineage>
</organism>